<keyword evidence="1" id="KW-0492">Microsome</keyword>
<feature type="region of interest" description="Disordered" evidence="2">
    <location>
        <begin position="361"/>
        <end position="459"/>
    </location>
</feature>
<dbReference type="GO" id="GO:0017157">
    <property type="term" value="P:regulation of exocytosis"/>
    <property type="evidence" value="ECO:0007669"/>
    <property type="project" value="TreeGrafter"/>
</dbReference>
<dbReference type="GO" id="GO:0008526">
    <property type="term" value="F:phosphatidylinositol transfer activity"/>
    <property type="evidence" value="ECO:0007669"/>
    <property type="project" value="UniProtKB-UniRule"/>
</dbReference>
<dbReference type="GO" id="GO:0005789">
    <property type="term" value="C:endoplasmic reticulum membrane"/>
    <property type="evidence" value="ECO:0007669"/>
    <property type="project" value="UniProtKB-SubCell"/>
</dbReference>
<keyword evidence="1" id="KW-0256">Endoplasmic reticulum</keyword>
<organism evidence="3 4">
    <name type="scientific">Trichocladium antarcticum</name>
    <dbReference type="NCBI Taxonomy" id="1450529"/>
    <lineage>
        <taxon>Eukaryota</taxon>
        <taxon>Fungi</taxon>
        <taxon>Dikarya</taxon>
        <taxon>Ascomycota</taxon>
        <taxon>Pezizomycotina</taxon>
        <taxon>Sordariomycetes</taxon>
        <taxon>Sordariomycetidae</taxon>
        <taxon>Sordariales</taxon>
        <taxon>Chaetomiaceae</taxon>
        <taxon>Trichocladium</taxon>
    </lineage>
</organism>
<dbReference type="GO" id="GO:0032541">
    <property type="term" value="C:cortical endoplasmic reticulum"/>
    <property type="evidence" value="ECO:0007669"/>
    <property type="project" value="TreeGrafter"/>
</dbReference>
<keyword evidence="1" id="KW-0813">Transport</keyword>
<protein>
    <recommendedName>
        <fullName evidence="1">Phosphatidylinositol transfer protein SFH5</fullName>
        <shortName evidence="1">PITP SFH5</shortName>
    </recommendedName>
</protein>
<comment type="similarity">
    <text evidence="1">Belongs to the SFH5 family.</text>
</comment>
<accession>A0AAN6UIP1</accession>
<sequence>MAHLEATLSTTPSLRLPTAPARSMSFTDGCPGIRLSEDLGHAPTKFVLKRFLKAHDGDVEKAQSALEHALSWHLRMRHLTRNGDRQAGATLNLAWVTTSQGTVPQTSPPNVVIWHIWGVAKSKEIFDKKDTLLSARFVAIEHAIRQFRLRELKEVPTYEGPDPYQIIQVHSLEKCSILDLKLRRKLHHISDMRGILDTFYPGFFGQTHIVGLNKTSNFLVAKFLAREKSSSKWRRQWHLSHHLSEVEKQSTHIITRSRRDLARQSFAASEHSALTPAQTSLASTRVQMALARGEKHSPGEGKERIQAARRRNSAPQFFHELIPERVSWYKRTLKRIGSEPMERLTASGSYVTEGELIWLTEGPGESAGEDSSQDAGTGPDHNRGPSPESCGSRGAKESDSSEDIIIQLDTGETLGSETQRRRKLTTKGLPAYLEPSKMPGTPTFSISSSDSSRTKRQKGVQLWIEKATRMRHIKDALARLEGRPDPSHHHPVPMPRGRSV</sequence>
<keyword evidence="1" id="KW-0445">Lipid transport</keyword>
<comment type="function">
    <text evidence="1">Non-classical phosphatidylinositol (PtdIns) transfer protein (PITP), which exhibits PtdIns-binding/transfer activity in the absence of detectable PtdCho-binding/transfer activity. Regulates PtdIns(4,5)P2 homeostasis at the plasma membrane.</text>
</comment>
<reference evidence="3" key="1">
    <citation type="journal article" date="2023" name="Mol. Phylogenet. Evol.">
        <title>Genome-scale phylogeny and comparative genomics of the fungal order Sordariales.</title>
        <authorList>
            <person name="Hensen N."/>
            <person name="Bonometti L."/>
            <person name="Westerberg I."/>
            <person name="Brannstrom I.O."/>
            <person name="Guillou S."/>
            <person name="Cros-Aarteil S."/>
            <person name="Calhoun S."/>
            <person name="Haridas S."/>
            <person name="Kuo A."/>
            <person name="Mondo S."/>
            <person name="Pangilinan J."/>
            <person name="Riley R."/>
            <person name="LaButti K."/>
            <person name="Andreopoulos B."/>
            <person name="Lipzen A."/>
            <person name="Chen C."/>
            <person name="Yan M."/>
            <person name="Daum C."/>
            <person name="Ng V."/>
            <person name="Clum A."/>
            <person name="Steindorff A."/>
            <person name="Ohm R.A."/>
            <person name="Martin F."/>
            <person name="Silar P."/>
            <person name="Natvig D.O."/>
            <person name="Lalanne C."/>
            <person name="Gautier V."/>
            <person name="Ament-Velasquez S.L."/>
            <person name="Kruys A."/>
            <person name="Hutchinson M.I."/>
            <person name="Powell A.J."/>
            <person name="Barry K."/>
            <person name="Miller A.N."/>
            <person name="Grigoriev I.V."/>
            <person name="Debuchy R."/>
            <person name="Gladieux P."/>
            <person name="Hiltunen Thoren M."/>
            <person name="Johannesson H."/>
        </authorList>
    </citation>
    <scope>NUCLEOTIDE SEQUENCE</scope>
    <source>
        <strain evidence="3">CBS 123565</strain>
    </source>
</reference>
<comment type="caution">
    <text evidence="3">The sequence shown here is derived from an EMBL/GenBank/DDBJ whole genome shotgun (WGS) entry which is preliminary data.</text>
</comment>
<comment type="subcellular location">
    <subcellularLocation>
        <location evidence="1">Cytoplasm</location>
    </subcellularLocation>
    <subcellularLocation>
        <location evidence="1">Endoplasmic reticulum membrane</location>
        <topology evidence="1">Peripheral membrane protein</topology>
    </subcellularLocation>
    <subcellularLocation>
        <location evidence="1">Microsome membrane</location>
        <topology evidence="1">Peripheral membrane protein</topology>
    </subcellularLocation>
</comment>
<evidence type="ECO:0000313" key="4">
    <source>
        <dbReference type="Proteomes" id="UP001304895"/>
    </source>
</evidence>
<dbReference type="InterPro" id="IPR036865">
    <property type="entry name" value="CRAL-TRIO_dom_sf"/>
</dbReference>
<feature type="region of interest" description="Disordered" evidence="2">
    <location>
        <begin position="291"/>
        <end position="312"/>
    </location>
</feature>
<dbReference type="EMBL" id="MU853412">
    <property type="protein sequence ID" value="KAK4133439.1"/>
    <property type="molecule type" value="Genomic_DNA"/>
</dbReference>
<gene>
    <name evidence="3" type="ORF">BT67DRAFT_456684</name>
</gene>
<evidence type="ECO:0000256" key="1">
    <source>
        <dbReference type="RuleBase" id="RU367059"/>
    </source>
</evidence>
<feature type="compositionally biased region" description="Basic and acidic residues" evidence="2">
    <location>
        <begin position="292"/>
        <end position="306"/>
    </location>
</feature>
<keyword evidence="4" id="KW-1185">Reference proteome</keyword>
<dbReference type="InterPro" id="IPR042938">
    <property type="entry name" value="Sfh5"/>
</dbReference>
<reference evidence="3" key="2">
    <citation type="submission" date="2023-05" db="EMBL/GenBank/DDBJ databases">
        <authorList>
            <consortium name="Lawrence Berkeley National Laboratory"/>
            <person name="Steindorff A."/>
            <person name="Hensen N."/>
            <person name="Bonometti L."/>
            <person name="Westerberg I."/>
            <person name="Brannstrom I.O."/>
            <person name="Guillou S."/>
            <person name="Cros-Aarteil S."/>
            <person name="Calhoun S."/>
            <person name="Haridas S."/>
            <person name="Kuo A."/>
            <person name="Mondo S."/>
            <person name="Pangilinan J."/>
            <person name="Riley R."/>
            <person name="Labutti K."/>
            <person name="Andreopoulos B."/>
            <person name="Lipzen A."/>
            <person name="Chen C."/>
            <person name="Yanf M."/>
            <person name="Daum C."/>
            <person name="Ng V."/>
            <person name="Clum A."/>
            <person name="Ohm R."/>
            <person name="Martin F."/>
            <person name="Silar P."/>
            <person name="Natvig D."/>
            <person name="Lalanne C."/>
            <person name="Gautier V."/>
            <person name="Ament-Velasquez S.L."/>
            <person name="Kruys A."/>
            <person name="Hutchinson M.I."/>
            <person name="Powell A.J."/>
            <person name="Barry K."/>
            <person name="Miller A.N."/>
            <person name="Grigoriev I.V."/>
            <person name="Debuchy R."/>
            <person name="Gladieux P."/>
            <person name="Thoren M.H."/>
            <person name="Johannesson H."/>
        </authorList>
    </citation>
    <scope>NUCLEOTIDE SEQUENCE</scope>
    <source>
        <strain evidence="3">CBS 123565</strain>
    </source>
</reference>
<evidence type="ECO:0000256" key="2">
    <source>
        <dbReference type="SAM" id="MobiDB-lite"/>
    </source>
</evidence>
<dbReference type="Proteomes" id="UP001304895">
    <property type="component" value="Unassembled WGS sequence"/>
</dbReference>
<dbReference type="GO" id="GO:0043001">
    <property type="term" value="P:Golgi to plasma membrane protein transport"/>
    <property type="evidence" value="ECO:0007669"/>
    <property type="project" value="TreeGrafter"/>
</dbReference>
<keyword evidence="1" id="KW-0472">Membrane</keyword>
<feature type="region of interest" description="Disordered" evidence="2">
    <location>
        <begin position="478"/>
        <end position="500"/>
    </location>
</feature>
<dbReference type="GO" id="GO:0005886">
    <property type="term" value="C:plasma membrane"/>
    <property type="evidence" value="ECO:0007669"/>
    <property type="project" value="TreeGrafter"/>
</dbReference>
<keyword evidence="1" id="KW-0963">Cytoplasm</keyword>
<evidence type="ECO:0000313" key="3">
    <source>
        <dbReference type="EMBL" id="KAK4133439.1"/>
    </source>
</evidence>
<dbReference type="Gene3D" id="3.40.525.10">
    <property type="entry name" value="CRAL-TRIO lipid binding domain"/>
    <property type="match status" value="1"/>
</dbReference>
<dbReference type="PANTHER" id="PTHR47669:SF1">
    <property type="entry name" value="PHOSPHATIDYLINOSITOL TRANSFER PROTEIN SFH5"/>
    <property type="match status" value="1"/>
</dbReference>
<dbReference type="GO" id="GO:0005829">
    <property type="term" value="C:cytosol"/>
    <property type="evidence" value="ECO:0007669"/>
    <property type="project" value="TreeGrafter"/>
</dbReference>
<proteinExistence type="inferred from homology"/>
<name>A0AAN6UIP1_9PEZI</name>
<feature type="region of interest" description="Disordered" evidence="2">
    <location>
        <begin position="1"/>
        <end position="20"/>
    </location>
</feature>
<feature type="compositionally biased region" description="Basic and acidic residues" evidence="2">
    <location>
        <begin position="478"/>
        <end position="488"/>
    </location>
</feature>
<dbReference type="PANTHER" id="PTHR47669">
    <property type="entry name" value="PHOSPHATIDYLINOSITOL TRANSFER PROTEIN SFH5"/>
    <property type="match status" value="1"/>
</dbReference>
<dbReference type="AlphaFoldDB" id="A0AAN6UIP1"/>